<dbReference type="InterPro" id="IPR013563">
    <property type="entry name" value="Oligopep_ABC_C"/>
</dbReference>
<dbReference type="PROSITE" id="PS50893">
    <property type="entry name" value="ABC_TRANSPORTER_2"/>
    <property type="match status" value="1"/>
</dbReference>
<evidence type="ECO:0000313" key="8">
    <source>
        <dbReference type="Proteomes" id="UP001519308"/>
    </source>
</evidence>
<dbReference type="EMBL" id="JAGGLL010000036">
    <property type="protein sequence ID" value="MBP2023732.1"/>
    <property type="molecule type" value="Genomic_DNA"/>
</dbReference>
<dbReference type="PROSITE" id="PS00211">
    <property type="entry name" value="ABC_TRANSPORTER_1"/>
    <property type="match status" value="1"/>
</dbReference>
<evidence type="ECO:0000313" key="7">
    <source>
        <dbReference type="EMBL" id="MBP2023732.1"/>
    </source>
</evidence>
<evidence type="ECO:0000256" key="4">
    <source>
        <dbReference type="ARBA" id="ARBA00022840"/>
    </source>
</evidence>
<dbReference type="SUPFAM" id="SSF52540">
    <property type="entry name" value="P-loop containing nucleoside triphosphate hydrolases"/>
    <property type="match status" value="1"/>
</dbReference>
<evidence type="ECO:0000256" key="5">
    <source>
        <dbReference type="SAM" id="MobiDB-lite"/>
    </source>
</evidence>
<sequence>MGKRKSKNNKRPKVFEDNGANKNMTNNRGTKNEEAIDINNLGSGLTKKSYSGKIKNEEIVATNLEKGIEFKDNKAVNNTDVKKQEKEVLLEVKDLIVKFGDKKKPFTAVNDVSFKIYKGETFGLVGESGSGKTTIGRAIVRINETSNGTILFKGEKINGKISSKLDKEVTRKIQMIFQDPMASLNERAKVDYIVSEGLYNLKCYKDEADRKARVEKALLDVGLLPEFASRFPHEFSGGQRQRIGIARVLAMEPELVIADEPISALDVSIRAQVLNLLSDLQRDKGLTYLFIAHDLAVVRFITDRIAVIHKGRIVELAETEKLFENPLHPYTRALLSAIPLPDPRVERNKEIEIYDPSCHDYAKNSPYWAEIEGGHFVLANDKELEEYRKGLEK</sequence>
<reference evidence="7 8" key="1">
    <citation type="submission" date="2021-03" db="EMBL/GenBank/DDBJ databases">
        <title>Genomic Encyclopedia of Type Strains, Phase IV (KMG-IV): sequencing the most valuable type-strain genomes for metagenomic binning, comparative biology and taxonomic classification.</title>
        <authorList>
            <person name="Goeker M."/>
        </authorList>
    </citation>
    <scope>NUCLEOTIDE SEQUENCE [LARGE SCALE GENOMIC DNA]</scope>
    <source>
        <strain evidence="7 8">DSM 28650</strain>
    </source>
</reference>
<proteinExistence type="inferred from homology"/>
<feature type="compositionally biased region" description="Polar residues" evidence="5">
    <location>
        <begin position="20"/>
        <end position="29"/>
    </location>
</feature>
<feature type="region of interest" description="Disordered" evidence="5">
    <location>
        <begin position="1"/>
        <end position="34"/>
    </location>
</feature>
<dbReference type="InterPro" id="IPR003593">
    <property type="entry name" value="AAA+_ATPase"/>
</dbReference>
<dbReference type="InterPro" id="IPR050319">
    <property type="entry name" value="ABC_transp_ATP-bind"/>
</dbReference>
<protein>
    <submittedName>
        <fullName evidence="7">Oligopeptide transport system ATP-binding protein</fullName>
    </submittedName>
</protein>
<dbReference type="PANTHER" id="PTHR43776:SF7">
    <property type="entry name" value="D,D-DIPEPTIDE TRANSPORT ATP-BINDING PROTEIN DDPF-RELATED"/>
    <property type="match status" value="1"/>
</dbReference>
<dbReference type="Pfam" id="PF08352">
    <property type="entry name" value="oligo_HPY"/>
    <property type="match status" value="1"/>
</dbReference>
<dbReference type="Gene3D" id="3.40.50.300">
    <property type="entry name" value="P-loop containing nucleotide triphosphate hydrolases"/>
    <property type="match status" value="1"/>
</dbReference>
<keyword evidence="2" id="KW-0813">Transport</keyword>
<gene>
    <name evidence="7" type="ORF">J2Z44_003574</name>
</gene>
<evidence type="ECO:0000256" key="1">
    <source>
        <dbReference type="ARBA" id="ARBA00005417"/>
    </source>
</evidence>
<keyword evidence="3" id="KW-0547">Nucleotide-binding</keyword>
<feature type="compositionally biased region" description="Basic residues" evidence="5">
    <location>
        <begin position="1"/>
        <end position="12"/>
    </location>
</feature>
<dbReference type="CDD" id="cd03257">
    <property type="entry name" value="ABC_NikE_OppD_transporters"/>
    <property type="match status" value="1"/>
</dbReference>
<accession>A0ABS4K7G3</accession>
<dbReference type="GO" id="GO:0005524">
    <property type="term" value="F:ATP binding"/>
    <property type="evidence" value="ECO:0007669"/>
    <property type="project" value="UniProtKB-KW"/>
</dbReference>
<evidence type="ECO:0000256" key="2">
    <source>
        <dbReference type="ARBA" id="ARBA00022448"/>
    </source>
</evidence>
<organism evidence="7 8">
    <name type="scientific">Clostridium punense</name>
    <dbReference type="NCBI Taxonomy" id="1054297"/>
    <lineage>
        <taxon>Bacteria</taxon>
        <taxon>Bacillati</taxon>
        <taxon>Bacillota</taxon>
        <taxon>Clostridia</taxon>
        <taxon>Eubacteriales</taxon>
        <taxon>Clostridiaceae</taxon>
        <taxon>Clostridium</taxon>
    </lineage>
</organism>
<dbReference type="InterPro" id="IPR027417">
    <property type="entry name" value="P-loop_NTPase"/>
</dbReference>
<dbReference type="Pfam" id="PF00005">
    <property type="entry name" value="ABC_tran"/>
    <property type="match status" value="1"/>
</dbReference>
<evidence type="ECO:0000256" key="3">
    <source>
        <dbReference type="ARBA" id="ARBA00022741"/>
    </source>
</evidence>
<name>A0ABS4K7G3_9CLOT</name>
<dbReference type="InterPro" id="IPR003439">
    <property type="entry name" value="ABC_transporter-like_ATP-bd"/>
</dbReference>
<comment type="caution">
    <text evidence="7">The sequence shown here is derived from an EMBL/GenBank/DDBJ whole genome shotgun (WGS) entry which is preliminary data.</text>
</comment>
<keyword evidence="4 7" id="KW-0067">ATP-binding</keyword>
<keyword evidence="8" id="KW-1185">Reference proteome</keyword>
<feature type="domain" description="ABC transporter" evidence="6">
    <location>
        <begin position="90"/>
        <end position="335"/>
    </location>
</feature>
<dbReference type="InterPro" id="IPR017871">
    <property type="entry name" value="ABC_transporter-like_CS"/>
</dbReference>
<dbReference type="PANTHER" id="PTHR43776">
    <property type="entry name" value="TRANSPORT ATP-BINDING PROTEIN"/>
    <property type="match status" value="1"/>
</dbReference>
<dbReference type="Proteomes" id="UP001519308">
    <property type="component" value="Unassembled WGS sequence"/>
</dbReference>
<evidence type="ECO:0000259" key="6">
    <source>
        <dbReference type="PROSITE" id="PS50893"/>
    </source>
</evidence>
<comment type="similarity">
    <text evidence="1">Belongs to the ABC transporter superfamily.</text>
</comment>
<dbReference type="SMART" id="SM00382">
    <property type="entry name" value="AAA"/>
    <property type="match status" value="1"/>
</dbReference>
<dbReference type="RefSeq" id="WP_021285161.1">
    <property type="nucleotide sequence ID" value="NZ_JAGGLL010000036.1"/>
</dbReference>